<dbReference type="PANTHER" id="PTHR24208">
    <property type="entry name" value="LIM/HOMEOBOX PROTEIN LHX"/>
    <property type="match status" value="1"/>
</dbReference>
<proteinExistence type="predicted"/>
<dbReference type="InterPro" id="IPR001781">
    <property type="entry name" value="Znf_LIM"/>
</dbReference>
<evidence type="ECO:0000256" key="4">
    <source>
        <dbReference type="ARBA" id="ARBA00023038"/>
    </source>
</evidence>
<dbReference type="Gene3D" id="2.10.110.10">
    <property type="entry name" value="Cysteine Rich Protein"/>
    <property type="match status" value="1"/>
</dbReference>
<feature type="compositionally biased region" description="Basic residues" evidence="9">
    <location>
        <begin position="101"/>
        <end position="114"/>
    </location>
</feature>
<dbReference type="PROSITE" id="PS50023">
    <property type="entry name" value="LIM_DOMAIN_2"/>
    <property type="match status" value="1"/>
</dbReference>
<evidence type="ECO:0000256" key="8">
    <source>
        <dbReference type="PROSITE-ProRule" id="PRU00125"/>
    </source>
</evidence>
<dbReference type="GO" id="GO:0000981">
    <property type="term" value="F:DNA-binding transcription factor activity, RNA polymerase II-specific"/>
    <property type="evidence" value="ECO:0007669"/>
    <property type="project" value="TreeGrafter"/>
</dbReference>
<keyword evidence="5" id="KW-0238">DNA-binding</keyword>
<dbReference type="CDD" id="cd09377">
    <property type="entry name" value="LIM2_Lhx2_Lhx9"/>
    <property type="match status" value="1"/>
</dbReference>
<evidence type="ECO:0000256" key="2">
    <source>
        <dbReference type="ARBA" id="ARBA00022723"/>
    </source>
</evidence>
<dbReference type="PANTHER" id="PTHR24208:SF168">
    <property type="entry name" value="PROTEIN APTEROUS"/>
    <property type="match status" value="1"/>
</dbReference>
<feature type="compositionally biased region" description="Basic residues" evidence="9">
    <location>
        <begin position="151"/>
        <end position="160"/>
    </location>
</feature>
<keyword evidence="7" id="KW-0539">Nucleus</keyword>
<evidence type="ECO:0000256" key="9">
    <source>
        <dbReference type="SAM" id="MobiDB-lite"/>
    </source>
</evidence>
<dbReference type="SMART" id="SM00132">
    <property type="entry name" value="LIM"/>
    <property type="match status" value="1"/>
</dbReference>
<organism evidence="11">
    <name type="scientific">Timema genevievae</name>
    <name type="common">Walking stick</name>
    <dbReference type="NCBI Taxonomy" id="629358"/>
    <lineage>
        <taxon>Eukaryota</taxon>
        <taxon>Metazoa</taxon>
        <taxon>Ecdysozoa</taxon>
        <taxon>Arthropoda</taxon>
        <taxon>Hexapoda</taxon>
        <taxon>Insecta</taxon>
        <taxon>Pterygota</taxon>
        <taxon>Neoptera</taxon>
        <taxon>Polyneoptera</taxon>
        <taxon>Phasmatodea</taxon>
        <taxon>Timematodea</taxon>
        <taxon>Timematoidea</taxon>
        <taxon>Timematidae</taxon>
        <taxon>Timema</taxon>
    </lineage>
</organism>
<reference evidence="11" key="1">
    <citation type="submission" date="2020-11" db="EMBL/GenBank/DDBJ databases">
        <authorList>
            <person name="Tran Van P."/>
        </authorList>
    </citation>
    <scope>NUCLEOTIDE SEQUENCE</scope>
</reference>
<keyword evidence="3 8" id="KW-0862">Zinc</keyword>
<keyword evidence="6" id="KW-0371">Homeobox</keyword>
<evidence type="ECO:0000313" key="11">
    <source>
        <dbReference type="EMBL" id="CAD7608416.1"/>
    </source>
</evidence>
<dbReference type="InterPro" id="IPR050453">
    <property type="entry name" value="LIM_Homeobox_TF"/>
</dbReference>
<keyword evidence="2 8" id="KW-0479">Metal-binding</keyword>
<comment type="subcellular location">
    <subcellularLocation>
        <location evidence="1">Nucleus</location>
    </subcellularLocation>
</comment>
<evidence type="ECO:0000259" key="10">
    <source>
        <dbReference type="PROSITE" id="PS50023"/>
    </source>
</evidence>
<dbReference type="SUPFAM" id="SSF57716">
    <property type="entry name" value="Glucocorticoid receptor-like (DNA-binding domain)"/>
    <property type="match status" value="1"/>
</dbReference>
<feature type="region of interest" description="Disordered" evidence="9">
    <location>
        <begin position="67"/>
        <end position="163"/>
    </location>
</feature>
<feature type="domain" description="LIM zinc-binding" evidence="10">
    <location>
        <begin position="2"/>
        <end position="64"/>
    </location>
</feature>
<accession>A0A7R9K810</accession>
<dbReference type="PROSITE" id="PS00478">
    <property type="entry name" value="LIM_DOMAIN_1"/>
    <property type="match status" value="1"/>
</dbReference>
<dbReference type="AlphaFoldDB" id="A0A7R9K810"/>
<dbReference type="GO" id="GO:0030182">
    <property type="term" value="P:neuron differentiation"/>
    <property type="evidence" value="ECO:0007669"/>
    <property type="project" value="TreeGrafter"/>
</dbReference>
<name>A0A7R9K810_TIMGE</name>
<evidence type="ECO:0000256" key="6">
    <source>
        <dbReference type="ARBA" id="ARBA00023155"/>
    </source>
</evidence>
<evidence type="ECO:0000256" key="3">
    <source>
        <dbReference type="ARBA" id="ARBA00022833"/>
    </source>
</evidence>
<protein>
    <recommendedName>
        <fullName evidence="10">LIM zinc-binding domain-containing protein</fullName>
    </recommendedName>
</protein>
<dbReference type="GO" id="GO:0000977">
    <property type="term" value="F:RNA polymerase II transcription regulatory region sequence-specific DNA binding"/>
    <property type="evidence" value="ECO:0007669"/>
    <property type="project" value="TreeGrafter"/>
</dbReference>
<sequence>MKRCARCQAAILSSELVMRARDLVFHVHCFTCAVCNSPLTKGDHFGMKNGAVFCRLHYEIALTEHTHPMGPTPPASKQATFPGGGGGTYLPPYPSPEFHPHHPHHHHHHHHHHPLSSPLPIQTPTPAGSEGIPPTSKVSYFNGAPTGTTRQKGRPRKRKPKDLEAMTASLDQILSCPLRRGGARRVRHVIHSPAALVLPVFLPPALSRTLVVCGLDRHVHPVRTRLTDRQNSTSREAI</sequence>
<dbReference type="Pfam" id="PF00412">
    <property type="entry name" value="LIM"/>
    <property type="match status" value="1"/>
</dbReference>
<gene>
    <name evidence="11" type="ORF">TGEB3V08_LOCUS10387</name>
</gene>
<dbReference type="FunFam" id="2.10.110.10:FF:000177">
    <property type="entry name" value="LIM homeobox 9"/>
    <property type="match status" value="1"/>
</dbReference>
<dbReference type="GO" id="GO:0046872">
    <property type="term" value="F:metal ion binding"/>
    <property type="evidence" value="ECO:0007669"/>
    <property type="project" value="UniProtKB-KW"/>
</dbReference>
<dbReference type="EMBL" id="OE845874">
    <property type="protein sequence ID" value="CAD7608416.1"/>
    <property type="molecule type" value="Genomic_DNA"/>
</dbReference>
<evidence type="ECO:0000256" key="1">
    <source>
        <dbReference type="ARBA" id="ARBA00004123"/>
    </source>
</evidence>
<keyword evidence="4 8" id="KW-0440">LIM domain</keyword>
<evidence type="ECO:0000256" key="5">
    <source>
        <dbReference type="ARBA" id="ARBA00023125"/>
    </source>
</evidence>
<evidence type="ECO:0000256" key="7">
    <source>
        <dbReference type="ARBA" id="ARBA00023242"/>
    </source>
</evidence>
<dbReference type="GO" id="GO:0005634">
    <property type="term" value="C:nucleus"/>
    <property type="evidence" value="ECO:0007669"/>
    <property type="project" value="UniProtKB-SubCell"/>
</dbReference>